<dbReference type="OrthoDB" id="184583at2759"/>
<dbReference type="Pfam" id="PF13516">
    <property type="entry name" value="LRR_6"/>
    <property type="match status" value="3"/>
</dbReference>
<keyword evidence="2" id="KW-0433">Leucine-rich repeat</keyword>
<evidence type="ECO:0000313" key="5">
    <source>
        <dbReference type="Proteomes" id="UP000008983"/>
    </source>
</evidence>
<gene>
    <name evidence="4" type="ORF">IMG5_160880</name>
</gene>
<dbReference type="EC" id="3.1.3.16" evidence="4"/>
<dbReference type="OMA" id="CQIIVLK"/>
<reference evidence="4 5" key="1">
    <citation type="submission" date="2011-07" db="EMBL/GenBank/DDBJ databases">
        <authorList>
            <person name="Coyne R."/>
            <person name="Brami D."/>
            <person name="Johnson J."/>
            <person name="Hostetler J."/>
            <person name="Hannick L."/>
            <person name="Clark T."/>
            <person name="Cassidy-Hanley D."/>
            <person name="Inman J."/>
        </authorList>
    </citation>
    <scope>NUCLEOTIDE SEQUENCE [LARGE SCALE GENOMIC DNA]</scope>
    <source>
        <strain evidence="4 5">G5</strain>
    </source>
</reference>
<protein>
    <submittedName>
        <fullName evidence="4">Ran gtpase-activating protein 1, putative</fullName>
        <ecNumber evidence="4">3.1.3.16</ecNumber>
    </submittedName>
</protein>
<dbReference type="SMART" id="SM00368">
    <property type="entry name" value="LRR_RI"/>
    <property type="match status" value="6"/>
</dbReference>
<dbReference type="PANTHER" id="PTHR24113">
    <property type="entry name" value="RAN GTPASE-ACTIVATING PROTEIN 1"/>
    <property type="match status" value="1"/>
</dbReference>
<dbReference type="GeneID" id="14905301"/>
<dbReference type="AlphaFoldDB" id="G0QZZ8"/>
<dbReference type="GO" id="GO:0031267">
    <property type="term" value="F:small GTPase binding"/>
    <property type="evidence" value="ECO:0007669"/>
    <property type="project" value="TreeGrafter"/>
</dbReference>
<dbReference type="Proteomes" id="UP000008983">
    <property type="component" value="Unassembled WGS sequence"/>
</dbReference>
<keyword evidence="5" id="KW-1185">Reference proteome</keyword>
<organism evidence="4 5">
    <name type="scientific">Ichthyophthirius multifiliis</name>
    <name type="common">White spot disease agent</name>
    <name type="synonym">Ich</name>
    <dbReference type="NCBI Taxonomy" id="5932"/>
    <lineage>
        <taxon>Eukaryota</taxon>
        <taxon>Sar</taxon>
        <taxon>Alveolata</taxon>
        <taxon>Ciliophora</taxon>
        <taxon>Intramacronucleata</taxon>
        <taxon>Oligohymenophorea</taxon>
        <taxon>Hymenostomatida</taxon>
        <taxon>Ophryoglenina</taxon>
        <taxon>Ichthyophthirius</taxon>
    </lineage>
</organism>
<dbReference type="PANTHER" id="PTHR24113:SF12">
    <property type="entry name" value="RAN GTPASE-ACTIVATING PROTEIN 1"/>
    <property type="match status" value="1"/>
</dbReference>
<dbReference type="GO" id="GO:0005829">
    <property type="term" value="C:cytosol"/>
    <property type="evidence" value="ECO:0007669"/>
    <property type="project" value="TreeGrafter"/>
</dbReference>
<keyword evidence="4" id="KW-0378">Hydrolase</keyword>
<name>G0QZZ8_ICHMU</name>
<dbReference type="eggNOG" id="KOG1909">
    <property type="taxonomic scope" value="Eukaryota"/>
</dbReference>
<sequence length="357" mass="40257">MDSTNTFKFTARVRPDKEKLIEDLKNLDQSEQDFLKEHIEKNIQHMVLTGNSYSKNFCEQLGEYFKKSQNLIKIDIHDIFVTRLKTEIPEAISFLGNSLIGKNITELDISDNAVNPFGAKALVPFLEQATNLKVFLINNGGLGIDGVITISQALSKGTPNLEKLSLTRNRAENEGAIALSKALPNLKKLKELIVFQDVIKKDGMINLLRSLAENCPELELLDVRDNFISEEAVIELVNLLKKTKNLKALNISDCNIQEKENTAIVEAIAISENKLVKLGYMYNELNDVQAKKLVDALVLKGTQLQQLDIKGNDLSELTQKYFKEKLKDNLSSLSKFESDDEDDEDQQLIKDFAQLKI</sequence>
<dbReference type="GO" id="GO:0004722">
    <property type="term" value="F:protein serine/threonine phosphatase activity"/>
    <property type="evidence" value="ECO:0007669"/>
    <property type="project" value="UniProtKB-EC"/>
</dbReference>
<dbReference type="GO" id="GO:0006913">
    <property type="term" value="P:nucleocytoplasmic transport"/>
    <property type="evidence" value="ECO:0007669"/>
    <property type="project" value="TreeGrafter"/>
</dbReference>
<keyword evidence="3" id="KW-0677">Repeat</keyword>
<dbReference type="RefSeq" id="XP_004030444.1">
    <property type="nucleotide sequence ID" value="XM_004030396.1"/>
</dbReference>
<dbReference type="GO" id="GO:0005634">
    <property type="term" value="C:nucleus"/>
    <property type="evidence" value="ECO:0007669"/>
    <property type="project" value="TreeGrafter"/>
</dbReference>
<accession>G0QZZ8</accession>
<dbReference type="InterPro" id="IPR001611">
    <property type="entry name" value="Leu-rich_rpt"/>
</dbReference>
<evidence type="ECO:0000256" key="1">
    <source>
        <dbReference type="ARBA" id="ARBA00022468"/>
    </source>
</evidence>
<evidence type="ECO:0000256" key="3">
    <source>
        <dbReference type="ARBA" id="ARBA00022737"/>
    </source>
</evidence>
<dbReference type="GO" id="GO:0005096">
    <property type="term" value="F:GTPase activator activity"/>
    <property type="evidence" value="ECO:0007669"/>
    <property type="project" value="UniProtKB-KW"/>
</dbReference>
<dbReference type="GO" id="GO:0048471">
    <property type="term" value="C:perinuclear region of cytoplasm"/>
    <property type="evidence" value="ECO:0007669"/>
    <property type="project" value="TreeGrafter"/>
</dbReference>
<dbReference type="STRING" id="857967.G0QZZ8"/>
<evidence type="ECO:0000256" key="2">
    <source>
        <dbReference type="ARBA" id="ARBA00022614"/>
    </source>
</evidence>
<dbReference type="InParanoid" id="G0QZZ8"/>
<dbReference type="InterPro" id="IPR027038">
    <property type="entry name" value="RanGap"/>
</dbReference>
<dbReference type="EMBL" id="GL984173">
    <property type="protein sequence ID" value="EGR29208.1"/>
    <property type="molecule type" value="Genomic_DNA"/>
</dbReference>
<dbReference type="SUPFAM" id="SSF52047">
    <property type="entry name" value="RNI-like"/>
    <property type="match status" value="1"/>
</dbReference>
<keyword evidence="1" id="KW-0343">GTPase activation</keyword>
<proteinExistence type="predicted"/>
<dbReference type="InterPro" id="IPR032675">
    <property type="entry name" value="LRR_dom_sf"/>
</dbReference>
<evidence type="ECO:0000313" key="4">
    <source>
        <dbReference type="EMBL" id="EGR29208.1"/>
    </source>
</evidence>
<dbReference type="Gene3D" id="3.80.10.10">
    <property type="entry name" value="Ribonuclease Inhibitor"/>
    <property type="match status" value="1"/>
</dbReference>